<dbReference type="PANTHER" id="PTHR32089">
    <property type="entry name" value="METHYL-ACCEPTING CHEMOTAXIS PROTEIN MCPB"/>
    <property type="match status" value="1"/>
</dbReference>
<keyword evidence="4 6" id="KW-0807">Transducer</keyword>
<evidence type="ECO:0000256" key="8">
    <source>
        <dbReference type="SAM" id="Phobius"/>
    </source>
</evidence>
<keyword evidence="2" id="KW-1003">Cell membrane</keyword>
<dbReference type="SMART" id="SM00304">
    <property type="entry name" value="HAMP"/>
    <property type="match status" value="1"/>
</dbReference>
<sequence length="672" mass="75036">MRTIKAKLYFILGLAICGLISLLGAILFFNSVQTESKQQELHLASIVGVGKEIKATILQTRNVEGEYLLLPNYALGENVKEEVNKLILLAEQYSKDRMISEELQQKFKQIALEGDAYLKGFETLSLQYEAIGYEAYEGLKGDVQSSIKELQSIIQYTNDNSLISELQELHKNEEYYISTQNPTFYQNFLEVSSGYAERLEKNNSLSAEQKQSITSSFNHYLTAMQEIHKSYEGSTSFITAFDSQSKSIQTEVQELEKTIISEQDKLNIVLHQKSRMYTIIIISVSILIIFLLFIIGLILLKRISKSIQLLITAAQKISAGNLYDRIPITTKDEMSILATAFNQMAEKVQDSLLFISTTGDQLHASSRQLSSISEETTAQANEVDQSIQQIAIGASDQANRLHNSLQNIKDVENRIEEADILEKEVTKEVLSASQESKTGLRIVKDLEEISSHFLQLTKVLTNKVVQATQYSEKIASIVDTIQTIADSTNLLALNAAIEAARAGESGKGFTVVATEVRNLAEKSKKEAEDIQLLVSEMTQEMNQLRENADQLNEFSSSQEKSVHTTKSVFENIVDSISNINIKVVTINTAITQIKEANQSLKQHVLEVYDVSQSAAASTQEVSASSEVQLETIIKINDSASLLYQISVDLHSEVSQFKLYAIDETTNKQNKII</sequence>
<dbReference type="SMART" id="SM00283">
    <property type="entry name" value="MA"/>
    <property type="match status" value="1"/>
</dbReference>
<dbReference type="SUPFAM" id="SSF58104">
    <property type="entry name" value="Methyl-accepting chemotaxis protein (MCP) signaling domain"/>
    <property type="match status" value="1"/>
</dbReference>
<dbReference type="Gene3D" id="6.10.340.10">
    <property type="match status" value="1"/>
</dbReference>
<keyword evidence="12" id="KW-1185">Reference proteome</keyword>
<accession>A0A7Y0KAH4</accession>
<evidence type="ECO:0000256" key="2">
    <source>
        <dbReference type="ARBA" id="ARBA00022475"/>
    </source>
</evidence>
<dbReference type="Pfam" id="PF00015">
    <property type="entry name" value="MCPsignal"/>
    <property type="match status" value="1"/>
</dbReference>
<evidence type="ECO:0000313" key="12">
    <source>
        <dbReference type="Proteomes" id="UP000588491"/>
    </source>
</evidence>
<dbReference type="PANTHER" id="PTHR32089:SF112">
    <property type="entry name" value="LYSOZYME-LIKE PROTEIN-RELATED"/>
    <property type="match status" value="1"/>
</dbReference>
<dbReference type="GO" id="GO:0007165">
    <property type="term" value="P:signal transduction"/>
    <property type="evidence" value="ECO:0007669"/>
    <property type="project" value="UniProtKB-KW"/>
</dbReference>
<dbReference type="RefSeq" id="WP_169188982.1">
    <property type="nucleotide sequence ID" value="NZ_JABBPK010000001.1"/>
</dbReference>
<dbReference type="EMBL" id="JABBPK010000001">
    <property type="protein sequence ID" value="NMO78846.1"/>
    <property type="molecule type" value="Genomic_DNA"/>
</dbReference>
<comment type="caution">
    <text evidence="11">The sequence shown here is derived from an EMBL/GenBank/DDBJ whole genome shotgun (WGS) entry which is preliminary data.</text>
</comment>
<keyword evidence="3 8" id="KW-0472">Membrane</keyword>
<evidence type="ECO:0000256" key="3">
    <source>
        <dbReference type="ARBA" id="ARBA00023136"/>
    </source>
</evidence>
<dbReference type="PROSITE" id="PS50111">
    <property type="entry name" value="CHEMOTAXIS_TRANSDUC_2"/>
    <property type="match status" value="1"/>
</dbReference>
<feature type="transmembrane region" description="Helical" evidence="8">
    <location>
        <begin position="7"/>
        <end position="29"/>
    </location>
</feature>
<feature type="coiled-coil region" evidence="7">
    <location>
        <begin position="401"/>
        <end position="428"/>
    </location>
</feature>
<protein>
    <submittedName>
        <fullName evidence="11">Methyl-accepting chemotaxis protein</fullName>
    </submittedName>
</protein>
<dbReference type="Pfam" id="PF00672">
    <property type="entry name" value="HAMP"/>
    <property type="match status" value="1"/>
</dbReference>
<organism evidence="11 12">
    <name type="scientific">Niallia alba</name>
    <dbReference type="NCBI Taxonomy" id="2729105"/>
    <lineage>
        <taxon>Bacteria</taxon>
        <taxon>Bacillati</taxon>
        <taxon>Bacillota</taxon>
        <taxon>Bacilli</taxon>
        <taxon>Bacillales</taxon>
        <taxon>Bacillaceae</taxon>
        <taxon>Niallia</taxon>
    </lineage>
</organism>
<feature type="coiled-coil region" evidence="7">
    <location>
        <begin position="520"/>
        <end position="554"/>
    </location>
</feature>
<name>A0A7Y0KAH4_9BACI</name>
<keyword evidence="7" id="KW-0175">Coiled coil</keyword>
<proteinExistence type="inferred from homology"/>
<evidence type="ECO:0000259" key="10">
    <source>
        <dbReference type="PROSITE" id="PS50885"/>
    </source>
</evidence>
<comment type="similarity">
    <text evidence="5">Belongs to the methyl-accepting chemotaxis (MCP) protein family.</text>
</comment>
<evidence type="ECO:0000256" key="1">
    <source>
        <dbReference type="ARBA" id="ARBA00004236"/>
    </source>
</evidence>
<dbReference type="AlphaFoldDB" id="A0A7Y0KAH4"/>
<feature type="transmembrane region" description="Helical" evidence="8">
    <location>
        <begin position="276"/>
        <end position="300"/>
    </location>
</feature>
<evidence type="ECO:0000256" key="4">
    <source>
        <dbReference type="ARBA" id="ARBA00023224"/>
    </source>
</evidence>
<dbReference type="CDD" id="cd06225">
    <property type="entry name" value="HAMP"/>
    <property type="match status" value="1"/>
</dbReference>
<keyword evidence="8" id="KW-1133">Transmembrane helix</keyword>
<dbReference type="Gene3D" id="1.10.287.950">
    <property type="entry name" value="Methyl-accepting chemotaxis protein"/>
    <property type="match status" value="1"/>
</dbReference>
<dbReference type="PROSITE" id="PS50885">
    <property type="entry name" value="HAMP"/>
    <property type="match status" value="1"/>
</dbReference>
<gene>
    <name evidence="11" type="ORF">HHU08_17840</name>
</gene>
<evidence type="ECO:0000256" key="5">
    <source>
        <dbReference type="ARBA" id="ARBA00029447"/>
    </source>
</evidence>
<dbReference type="InterPro" id="IPR003660">
    <property type="entry name" value="HAMP_dom"/>
</dbReference>
<evidence type="ECO:0000313" key="11">
    <source>
        <dbReference type="EMBL" id="NMO78846.1"/>
    </source>
</evidence>
<dbReference type="InterPro" id="IPR004089">
    <property type="entry name" value="MCPsignal_dom"/>
</dbReference>
<evidence type="ECO:0000256" key="7">
    <source>
        <dbReference type="SAM" id="Coils"/>
    </source>
</evidence>
<feature type="domain" description="HAMP" evidence="10">
    <location>
        <begin position="301"/>
        <end position="353"/>
    </location>
</feature>
<evidence type="ECO:0000256" key="6">
    <source>
        <dbReference type="PROSITE-ProRule" id="PRU00284"/>
    </source>
</evidence>
<dbReference type="Proteomes" id="UP000588491">
    <property type="component" value="Unassembled WGS sequence"/>
</dbReference>
<reference evidence="11 12" key="1">
    <citation type="submission" date="2020-04" db="EMBL/GenBank/DDBJ databases">
        <title>Bacillus sp. UniB3 isolated from commercial digestive syrup.</title>
        <authorList>
            <person name="Thorat V."/>
            <person name="Kirdat K."/>
            <person name="Tiwarekar B."/>
            <person name="Yadav A."/>
        </authorList>
    </citation>
    <scope>NUCLEOTIDE SEQUENCE [LARGE SCALE GENOMIC DNA]</scope>
    <source>
        <strain evidence="11 12">UniB3</strain>
    </source>
</reference>
<dbReference type="GO" id="GO:0005886">
    <property type="term" value="C:plasma membrane"/>
    <property type="evidence" value="ECO:0007669"/>
    <property type="project" value="UniProtKB-SubCell"/>
</dbReference>
<keyword evidence="8" id="KW-0812">Transmembrane</keyword>
<comment type="subcellular location">
    <subcellularLocation>
        <location evidence="1">Cell membrane</location>
    </subcellularLocation>
</comment>
<evidence type="ECO:0000259" key="9">
    <source>
        <dbReference type="PROSITE" id="PS50111"/>
    </source>
</evidence>
<feature type="domain" description="Methyl-accepting transducer" evidence="9">
    <location>
        <begin position="372"/>
        <end position="629"/>
    </location>
</feature>